<dbReference type="GO" id="GO:0016491">
    <property type="term" value="F:oxidoreductase activity"/>
    <property type="evidence" value="ECO:0007669"/>
    <property type="project" value="UniProtKB-ARBA"/>
</dbReference>
<protein>
    <submittedName>
        <fullName evidence="2">Fe-S oxidoreductase</fullName>
    </submittedName>
</protein>
<dbReference type="EMBL" id="LYDR01000151">
    <property type="protein sequence ID" value="ODA28851.1"/>
    <property type="molecule type" value="Genomic_DNA"/>
</dbReference>
<proteinExistence type="predicted"/>
<dbReference type="Pfam" id="PF02754">
    <property type="entry name" value="CCG"/>
    <property type="match status" value="2"/>
</dbReference>
<gene>
    <name evidence="2" type="ORF">A6X21_10965</name>
</gene>
<dbReference type="AlphaFoldDB" id="A0A1C3E6I4"/>
<dbReference type="STRING" id="1841610.A6X21_10965"/>
<evidence type="ECO:0000313" key="3">
    <source>
        <dbReference type="Proteomes" id="UP000094828"/>
    </source>
</evidence>
<feature type="domain" description="Cysteine-rich" evidence="1">
    <location>
        <begin position="4"/>
        <end position="85"/>
    </location>
</feature>
<dbReference type="GO" id="GO:0005829">
    <property type="term" value="C:cytosol"/>
    <property type="evidence" value="ECO:0007669"/>
    <property type="project" value="TreeGrafter"/>
</dbReference>
<comment type="caution">
    <text evidence="2">The sequence shown here is derived from an EMBL/GenBank/DDBJ whole genome shotgun (WGS) entry which is preliminary data.</text>
</comment>
<evidence type="ECO:0000259" key="1">
    <source>
        <dbReference type="Pfam" id="PF02754"/>
    </source>
</evidence>
<keyword evidence="3" id="KW-1185">Reference proteome</keyword>
<dbReference type="PANTHER" id="PTHR30296:SF0">
    <property type="entry name" value="LACTATE UTILIZATION PROTEIN A"/>
    <property type="match status" value="1"/>
</dbReference>
<dbReference type="Proteomes" id="UP000094828">
    <property type="component" value="Unassembled WGS sequence"/>
</dbReference>
<feature type="domain" description="Cysteine-rich" evidence="1">
    <location>
        <begin position="137"/>
        <end position="232"/>
    </location>
</feature>
<evidence type="ECO:0000313" key="2">
    <source>
        <dbReference type="EMBL" id="ODA28851.1"/>
    </source>
</evidence>
<reference evidence="2 3" key="1">
    <citation type="submission" date="2016-05" db="EMBL/GenBank/DDBJ databases">
        <title>Genomic and physiological characterization of Planctopirus sp. isolated from fresh water lake.</title>
        <authorList>
            <person name="Subhash Y."/>
            <person name="Ramana C."/>
        </authorList>
    </citation>
    <scope>NUCLEOTIDE SEQUENCE [LARGE SCALE GENOMIC DNA]</scope>
    <source>
        <strain evidence="2 3">JC280</strain>
    </source>
</reference>
<dbReference type="PANTHER" id="PTHR30296">
    <property type="entry name" value="UNCHARACTERIZED PROTEIN YKGE"/>
    <property type="match status" value="1"/>
</dbReference>
<accession>A0A1C3E6I4</accession>
<name>A0A1C3E6I4_9PLAN</name>
<dbReference type="InterPro" id="IPR004017">
    <property type="entry name" value="Cys_rich_dom"/>
</dbReference>
<dbReference type="OrthoDB" id="9770306at2"/>
<sequence>MPRVGLFIPCYIDQLYPDVGLATCDVLERFGCDVEFPKDQTCCGQPMANTGCTVDAIPVAKRFIELFAGYDHIVCPSGSCVAMIRSHYEHLLYDEIEAGRVDRAKFKHVEKNTLELVEFLVDVLKVESLNVPFPHKVGLHQSCHGLRELRLGQCSELVSPAYSKAEQLLTTMPGLQLVGLKRVDECCGFGGTFAINEEAVSCMMGNDRIHDHEEAGTEVMTAGDMSCLMHLQGLLVRQKKPIKIMHLAQIFAGRAVK</sequence>
<organism evidence="2 3">
    <name type="scientific">Planctopirus hydrillae</name>
    <dbReference type="NCBI Taxonomy" id="1841610"/>
    <lineage>
        <taxon>Bacteria</taxon>
        <taxon>Pseudomonadati</taxon>
        <taxon>Planctomycetota</taxon>
        <taxon>Planctomycetia</taxon>
        <taxon>Planctomycetales</taxon>
        <taxon>Planctomycetaceae</taxon>
        <taxon>Planctopirus</taxon>
    </lineage>
</organism>
<dbReference type="RefSeq" id="WP_068851251.1">
    <property type="nucleotide sequence ID" value="NZ_LYDR01000151.1"/>
</dbReference>